<evidence type="ECO:0000313" key="3">
    <source>
        <dbReference type="Proteomes" id="UP000656804"/>
    </source>
</evidence>
<protein>
    <recommendedName>
        <fullName evidence="4">HYR domain-containing protein</fullName>
    </recommendedName>
</protein>
<evidence type="ECO:0000313" key="2">
    <source>
        <dbReference type="EMBL" id="MBF4163913.1"/>
    </source>
</evidence>
<feature type="chain" id="PRO_5037257090" description="HYR domain-containing protein" evidence="1">
    <location>
        <begin position="40"/>
        <end position="398"/>
    </location>
</feature>
<dbReference type="Proteomes" id="UP000656804">
    <property type="component" value="Unassembled WGS sequence"/>
</dbReference>
<name>A0A930YCV9_9ACTN</name>
<keyword evidence="1" id="KW-0732">Signal</keyword>
<reference evidence="2" key="1">
    <citation type="submission" date="2020-11" db="EMBL/GenBank/DDBJ databases">
        <title>Nocardioides sp. CBS4Y-1, whole genome shotgun sequence.</title>
        <authorList>
            <person name="Tuo L."/>
        </authorList>
    </citation>
    <scope>NUCLEOTIDE SEQUENCE</scope>
    <source>
        <strain evidence="2">CBS4Y-1</strain>
    </source>
</reference>
<comment type="caution">
    <text evidence="2">The sequence shown here is derived from an EMBL/GenBank/DDBJ whole genome shotgun (WGS) entry which is preliminary data.</text>
</comment>
<gene>
    <name evidence="2" type="ORF">ISG29_19755</name>
</gene>
<organism evidence="2 3">
    <name type="scientific">Nocardioides acrostichi</name>
    <dbReference type="NCBI Taxonomy" id="2784339"/>
    <lineage>
        <taxon>Bacteria</taxon>
        <taxon>Bacillati</taxon>
        <taxon>Actinomycetota</taxon>
        <taxon>Actinomycetes</taxon>
        <taxon>Propionibacteriales</taxon>
        <taxon>Nocardioidaceae</taxon>
        <taxon>Nocardioides</taxon>
    </lineage>
</organism>
<evidence type="ECO:0008006" key="4">
    <source>
        <dbReference type="Google" id="ProtNLM"/>
    </source>
</evidence>
<dbReference type="RefSeq" id="WP_194505177.1">
    <property type="nucleotide sequence ID" value="NZ_JADIVZ010000017.1"/>
</dbReference>
<keyword evidence="3" id="KW-1185">Reference proteome</keyword>
<proteinExistence type="predicted"/>
<sequence length="398" mass="42535">MRVPSPFRRTPAKPLTCALAASVVAGALLPVAFGTSAHAADACTTEVAPTNQLGVRSGAPCDDQSPPETTITAQPQVSAAGYASTHTLTFDFTGAYTDADTDPIVFQCQFFQGTAPTDWSDCTSPVTYDESDGVKDTTDTPFTFRVRAIDRADHQIDATAAGPLGPTLQPGAATDLPDLDESPAQAQVFVDTTAPQTYIFGTPSDLESPQRPMTTTNSPTLQLAASERSVALACTVNDRSVPCSTGKQTFRRLAPGETTITAQATDRADNVGNIAQTTFWVPADITVSDQPKWTTYKKGGYFGRTLARTTRRGATLSFEGTDVREVRLLATTGPGQGLLKYKTPGMKWWKKIPLGGKTLERKDVVLVRGTHANSFTGAFRLKTFRGGRPVSLDAIMMR</sequence>
<dbReference type="EMBL" id="JADIVZ010000017">
    <property type="protein sequence ID" value="MBF4163913.1"/>
    <property type="molecule type" value="Genomic_DNA"/>
</dbReference>
<evidence type="ECO:0000256" key="1">
    <source>
        <dbReference type="SAM" id="SignalP"/>
    </source>
</evidence>
<feature type="signal peptide" evidence="1">
    <location>
        <begin position="1"/>
        <end position="39"/>
    </location>
</feature>
<dbReference type="AlphaFoldDB" id="A0A930YCV9"/>
<accession>A0A930YCV9</accession>